<dbReference type="PROSITE" id="PS50097">
    <property type="entry name" value="BTB"/>
    <property type="match status" value="1"/>
</dbReference>
<reference evidence="3" key="1">
    <citation type="submission" date="2022-11" db="UniProtKB">
        <authorList>
            <consortium name="WormBaseParasite"/>
        </authorList>
    </citation>
    <scope>IDENTIFICATION</scope>
</reference>
<dbReference type="AlphaFoldDB" id="A0A914Q4R2"/>
<dbReference type="SMART" id="SM00225">
    <property type="entry name" value="BTB"/>
    <property type="match status" value="1"/>
</dbReference>
<dbReference type="Pfam" id="PF00651">
    <property type="entry name" value="BTB"/>
    <property type="match status" value="1"/>
</dbReference>
<dbReference type="Proteomes" id="UP000887578">
    <property type="component" value="Unplaced"/>
</dbReference>
<organism evidence="2 3">
    <name type="scientific">Panagrolaimus davidi</name>
    <dbReference type="NCBI Taxonomy" id="227884"/>
    <lineage>
        <taxon>Eukaryota</taxon>
        <taxon>Metazoa</taxon>
        <taxon>Ecdysozoa</taxon>
        <taxon>Nematoda</taxon>
        <taxon>Chromadorea</taxon>
        <taxon>Rhabditida</taxon>
        <taxon>Tylenchina</taxon>
        <taxon>Panagrolaimomorpha</taxon>
        <taxon>Panagrolaimoidea</taxon>
        <taxon>Panagrolaimidae</taxon>
        <taxon>Panagrolaimus</taxon>
    </lineage>
</organism>
<accession>A0A914Q4R2</accession>
<sequence length="329" mass="38134">MANIKRKHENEDNGFISTTWIINTEQLNNLKEGESLFDKKRIVSGMDFIQYYLEFCPNWNNKCRLYLHLKMEEGFDIAVTSKIVCKSADFNDYWQHIYKKSDGYGLPVCLADELFIKEKKFIVNHQLCISFEANLSIFKISDFPTKKPKIESFLGPKLWESENGKDAKIIVEGKEINVHKSVIECRSTIFNNVFCKSEPGMPISTSTFDSIRIDNYSINIVKRAVMFCYDKPYFKSLNDRNAIRLLKFASEFKMDDLKDKMEEMCVQLLDASNACIFANFSISCKAEKLYQKCFDFMLNCMKDGTPVKDIEKLDVTMSKELTVKTLKAS</sequence>
<dbReference type="WBParaSite" id="PDA_v2.g23918.t1">
    <property type="protein sequence ID" value="PDA_v2.g23918.t1"/>
    <property type="gene ID" value="PDA_v2.g23918"/>
</dbReference>
<protein>
    <submittedName>
        <fullName evidence="3">BTB domain-containing protein</fullName>
    </submittedName>
</protein>
<dbReference type="SUPFAM" id="SSF54695">
    <property type="entry name" value="POZ domain"/>
    <property type="match status" value="1"/>
</dbReference>
<feature type="domain" description="BTB" evidence="1">
    <location>
        <begin position="165"/>
        <end position="230"/>
    </location>
</feature>
<dbReference type="InterPro" id="IPR011333">
    <property type="entry name" value="SKP1/BTB/POZ_sf"/>
</dbReference>
<evidence type="ECO:0000259" key="1">
    <source>
        <dbReference type="PROSITE" id="PS50097"/>
    </source>
</evidence>
<name>A0A914Q4R2_9BILA</name>
<evidence type="ECO:0000313" key="2">
    <source>
        <dbReference type="Proteomes" id="UP000887578"/>
    </source>
</evidence>
<dbReference type="InterPro" id="IPR000210">
    <property type="entry name" value="BTB/POZ_dom"/>
</dbReference>
<proteinExistence type="predicted"/>
<evidence type="ECO:0000313" key="3">
    <source>
        <dbReference type="WBParaSite" id="PDA_v2.g23918.t1"/>
    </source>
</evidence>
<keyword evidence="2" id="KW-1185">Reference proteome</keyword>
<dbReference type="Gene3D" id="3.30.710.10">
    <property type="entry name" value="Potassium Channel Kv1.1, Chain A"/>
    <property type="match status" value="1"/>
</dbReference>